<proteinExistence type="predicted"/>
<dbReference type="EnsemblMetazoa" id="XM_019999293.1">
    <property type="protein sequence ID" value="XP_019854852.1"/>
    <property type="gene ID" value="LOC105313565"/>
</dbReference>
<reference evidence="2" key="1">
    <citation type="journal article" date="2010" name="Nature">
        <title>The Amphimedon queenslandica genome and the evolution of animal complexity.</title>
        <authorList>
            <person name="Srivastava M."/>
            <person name="Simakov O."/>
            <person name="Chapman J."/>
            <person name="Fahey B."/>
            <person name="Gauthier M.E."/>
            <person name="Mitros T."/>
            <person name="Richards G.S."/>
            <person name="Conaco C."/>
            <person name="Dacre M."/>
            <person name="Hellsten U."/>
            <person name="Larroux C."/>
            <person name="Putnam N.H."/>
            <person name="Stanke M."/>
            <person name="Adamska M."/>
            <person name="Darling A."/>
            <person name="Degnan S.M."/>
            <person name="Oakley T.H."/>
            <person name="Plachetzki D.C."/>
            <person name="Zhai Y."/>
            <person name="Adamski M."/>
            <person name="Calcino A."/>
            <person name="Cummins S.F."/>
            <person name="Goodstein D.M."/>
            <person name="Harris C."/>
            <person name="Jackson D.J."/>
            <person name="Leys S.P."/>
            <person name="Shu S."/>
            <person name="Woodcroft B.J."/>
            <person name="Vervoort M."/>
            <person name="Kosik K.S."/>
            <person name="Manning G."/>
            <person name="Degnan B.M."/>
            <person name="Rokhsar D.S."/>
        </authorList>
    </citation>
    <scope>NUCLEOTIDE SEQUENCE [LARGE SCALE GENOMIC DNA]</scope>
</reference>
<dbReference type="KEGG" id="aqu:105313565"/>
<protein>
    <submittedName>
        <fullName evidence="1">Uncharacterized protein</fullName>
    </submittedName>
</protein>
<dbReference type="RefSeq" id="XP_019854852.1">
    <property type="nucleotide sequence ID" value="XM_019999293.1"/>
</dbReference>
<accession>A0AAN0JDN5</accession>
<dbReference type="Proteomes" id="UP000007879">
    <property type="component" value="Unassembled WGS sequence"/>
</dbReference>
<sequence>MMSLTAIQDMDHLKELVEKRGMLPILGTQISSFHFQFFDDKSDDKDCFLKVHNFPSNTIDGWRIKPYNTSAISRSLVVRYSSKSAEPPYIQVSVEPDETGATNKISHALSIDGIQTSSDASTVPWNIEVSKNDLLSTTPSSIGPSDVAALSTERVRAEDTGIKSITDSLIAVLRNRQVVLSKVFEDSLPDIALGLSAANIITHSVRKNPSYDSIIRNFITGLEMKSSIAELEVHCMDFLEALSNIGGPVTGAADMLRRKWMEETNLQLGTKKVKLS</sequence>
<name>A0AAN0JDN5_AMPQE</name>
<evidence type="ECO:0000313" key="2">
    <source>
        <dbReference type="Proteomes" id="UP000007879"/>
    </source>
</evidence>
<organism evidence="1 2">
    <name type="scientific">Amphimedon queenslandica</name>
    <name type="common">Sponge</name>
    <dbReference type="NCBI Taxonomy" id="400682"/>
    <lineage>
        <taxon>Eukaryota</taxon>
        <taxon>Metazoa</taxon>
        <taxon>Porifera</taxon>
        <taxon>Demospongiae</taxon>
        <taxon>Heteroscleromorpha</taxon>
        <taxon>Haplosclerida</taxon>
        <taxon>Niphatidae</taxon>
        <taxon>Amphimedon</taxon>
    </lineage>
</organism>
<dbReference type="GeneID" id="105313565"/>
<keyword evidence="2" id="KW-1185">Reference proteome</keyword>
<evidence type="ECO:0000313" key="1">
    <source>
        <dbReference type="EnsemblMetazoa" id="XP_019854852.1"/>
    </source>
</evidence>
<reference evidence="1" key="2">
    <citation type="submission" date="2024-06" db="UniProtKB">
        <authorList>
            <consortium name="EnsemblMetazoa"/>
        </authorList>
    </citation>
    <scope>IDENTIFICATION</scope>
</reference>
<dbReference type="AlphaFoldDB" id="A0AAN0JDN5"/>